<evidence type="ECO:0000256" key="11">
    <source>
        <dbReference type="SAM" id="Phobius"/>
    </source>
</evidence>
<gene>
    <name evidence="14" type="ORF">E3N88_41427</name>
</gene>
<keyword evidence="3 11" id="KW-0812">Transmembrane</keyword>
<keyword evidence="15" id="KW-1185">Reference proteome</keyword>
<protein>
    <recommendedName>
        <fullName evidence="13">Ionotropic glutamate receptor C-terminal domain-containing protein</fullName>
    </recommendedName>
</protein>
<dbReference type="InterPro" id="IPR028082">
    <property type="entry name" value="Peripla_BP_I"/>
</dbReference>
<keyword evidence="9" id="KW-1071">Ligand-gated ion channel</keyword>
<reference evidence="14 15" key="1">
    <citation type="submission" date="2019-05" db="EMBL/GenBank/DDBJ databases">
        <title>Mikania micrantha, genome provides insights into the molecular mechanism of rapid growth.</title>
        <authorList>
            <person name="Liu B."/>
        </authorList>
    </citation>
    <scope>NUCLEOTIDE SEQUENCE [LARGE SCALE GENOMIC DNA]</scope>
    <source>
        <strain evidence="14">NLD-2019</strain>
        <tissue evidence="14">Leaf</tissue>
    </source>
</reference>
<dbReference type="FunFam" id="3.40.50.2300:FF:000188">
    <property type="entry name" value="Glutamate receptor"/>
    <property type="match status" value="1"/>
</dbReference>
<evidence type="ECO:0000313" key="15">
    <source>
        <dbReference type="Proteomes" id="UP000326396"/>
    </source>
</evidence>
<name>A0A5N6LQD7_9ASTR</name>
<keyword evidence="10" id="KW-0407">Ion channel</keyword>
<organism evidence="14 15">
    <name type="scientific">Mikania micrantha</name>
    <name type="common">bitter vine</name>
    <dbReference type="NCBI Taxonomy" id="192012"/>
    <lineage>
        <taxon>Eukaryota</taxon>
        <taxon>Viridiplantae</taxon>
        <taxon>Streptophyta</taxon>
        <taxon>Embryophyta</taxon>
        <taxon>Tracheophyta</taxon>
        <taxon>Spermatophyta</taxon>
        <taxon>Magnoliopsida</taxon>
        <taxon>eudicotyledons</taxon>
        <taxon>Gunneridae</taxon>
        <taxon>Pentapetalae</taxon>
        <taxon>asterids</taxon>
        <taxon>campanulids</taxon>
        <taxon>Asterales</taxon>
        <taxon>Asteraceae</taxon>
        <taxon>Asteroideae</taxon>
        <taxon>Heliantheae alliance</taxon>
        <taxon>Eupatorieae</taxon>
        <taxon>Mikania</taxon>
    </lineage>
</organism>
<feature type="signal peptide" evidence="12">
    <location>
        <begin position="1"/>
        <end position="25"/>
    </location>
</feature>
<evidence type="ECO:0000256" key="9">
    <source>
        <dbReference type="ARBA" id="ARBA00023286"/>
    </source>
</evidence>
<evidence type="ECO:0000259" key="13">
    <source>
        <dbReference type="SMART" id="SM00079"/>
    </source>
</evidence>
<evidence type="ECO:0000256" key="5">
    <source>
        <dbReference type="ARBA" id="ARBA00023065"/>
    </source>
</evidence>
<feature type="transmembrane region" description="Helical" evidence="11">
    <location>
        <begin position="542"/>
        <end position="560"/>
    </location>
</feature>
<dbReference type="EMBL" id="SZYD01000019">
    <property type="protein sequence ID" value="KAD2394450.1"/>
    <property type="molecule type" value="Genomic_DNA"/>
</dbReference>
<dbReference type="PANTHER" id="PTHR18966">
    <property type="entry name" value="IONOTROPIC GLUTAMATE RECEPTOR"/>
    <property type="match status" value="1"/>
</dbReference>
<keyword evidence="4 11" id="KW-1133">Transmembrane helix</keyword>
<dbReference type="Pfam" id="PF00497">
    <property type="entry name" value="SBP_bac_3"/>
    <property type="match status" value="1"/>
</dbReference>
<proteinExistence type="predicted"/>
<dbReference type="GO" id="GO:0015276">
    <property type="term" value="F:ligand-gated monoatomic ion channel activity"/>
    <property type="evidence" value="ECO:0007669"/>
    <property type="project" value="InterPro"/>
</dbReference>
<comment type="caution">
    <text evidence="14">The sequence shown here is derived from an EMBL/GenBank/DDBJ whole genome shotgun (WGS) entry which is preliminary data.</text>
</comment>
<feature type="transmembrane region" description="Helical" evidence="11">
    <location>
        <begin position="604"/>
        <end position="629"/>
    </location>
</feature>
<evidence type="ECO:0000256" key="6">
    <source>
        <dbReference type="ARBA" id="ARBA00023136"/>
    </source>
</evidence>
<evidence type="ECO:0000256" key="4">
    <source>
        <dbReference type="ARBA" id="ARBA00022989"/>
    </source>
</evidence>
<dbReference type="Gene3D" id="1.10.287.70">
    <property type="match status" value="1"/>
</dbReference>
<dbReference type="Pfam" id="PF01094">
    <property type="entry name" value="ANF_receptor"/>
    <property type="match status" value="1"/>
</dbReference>
<evidence type="ECO:0000256" key="7">
    <source>
        <dbReference type="ARBA" id="ARBA00023170"/>
    </source>
</evidence>
<dbReference type="FunFam" id="1.10.287.70:FF:000172">
    <property type="entry name" value="Glutamate receptor"/>
    <property type="match status" value="1"/>
</dbReference>
<evidence type="ECO:0000256" key="1">
    <source>
        <dbReference type="ARBA" id="ARBA00004141"/>
    </source>
</evidence>
<keyword evidence="7" id="KW-0675">Receptor</keyword>
<feature type="chain" id="PRO_5024398257" description="Ionotropic glutamate receptor C-terminal domain-containing protein" evidence="12">
    <location>
        <begin position="26"/>
        <end position="745"/>
    </location>
</feature>
<sequence length="745" mass="85087">MRKFYRCLILYLVAISSFVTLVTEGLNIGPQVEHETGIGVILDQTSRPGKEAKVAIELAIKELNIKTSKHWVLYLQNSQNKPVHVATAAKELIDEHKVKAILGAHTWQEASTIAEVMSDNESNHDNILPVFLSLASLLPQQATDQWPFFIQAVPTQSVVVMNAISALLQSLDARQVTLIYETSLSASVISQLYQAFRKTGFDVTHVLPLTPGSFSLDEELEALKKQKLKVFVVHTSLDLAVSLFQTAKKMGMTQVGYLWIATNEITDLFHSIDSTMISSLKGMIGVKSYFIENTKEFMHFRKRFRRKFRFDYPEEEQDEPGIFAVQGYNTVKLLEKHLPENFHNWKPIPANVVEIVNVIGKGYDSVYWTDGSGFSETVEDHKNGGTTYTHSMDNVGQALRLLHPWITADRRRSNLENTSQKQQMIRVAVPCKSLYKEFVTCGPAENDFDGFVVKVFDDMMKKMNQTYYQVPYNHPNYDDLIQDLYLEKYDAIAGDLTIIEDRLKLANFTQPYTESGMEMIVPVRSGLSNQTWLFLKPFTPEMWWLIVVITTYNGFVIWLIERSHDTRLQGTFITQIGIILWLAFTYLFTLRVDKMHSNLSRMSVVAWLFVSLIIIQSYTASLASMLTALRREPTITSVEMLRNTSATVGYCNGSFINDYLKTVLGFEDIKIRNYSSIERYAEALNNKEIVAIFLEVPVAKVFLSQYCKSFMRTGETFKVGGFGFLLNPWYNPFIPARLYQTTLDR</sequence>
<evidence type="ECO:0000256" key="3">
    <source>
        <dbReference type="ARBA" id="ARBA00022692"/>
    </source>
</evidence>
<keyword evidence="8" id="KW-0325">Glycoprotein</keyword>
<feature type="domain" description="Ionotropic glutamate receptor C-terminal" evidence="13">
    <location>
        <begin position="426"/>
        <end position="732"/>
    </location>
</feature>
<evidence type="ECO:0000256" key="8">
    <source>
        <dbReference type="ARBA" id="ARBA00023180"/>
    </source>
</evidence>
<evidence type="ECO:0000256" key="2">
    <source>
        <dbReference type="ARBA" id="ARBA00022448"/>
    </source>
</evidence>
<comment type="subcellular location">
    <subcellularLocation>
        <location evidence="1">Membrane</location>
        <topology evidence="1">Multi-pass membrane protein</topology>
    </subcellularLocation>
</comment>
<keyword evidence="5" id="KW-0406">Ion transport</keyword>
<dbReference type="InterPro" id="IPR001320">
    <property type="entry name" value="Iontro_rcpt_C"/>
</dbReference>
<dbReference type="SUPFAM" id="SSF53850">
    <property type="entry name" value="Periplasmic binding protein-like II"/>
    <property type="match status" value="1"/>
</dbReference>
<dbReference type="Gene3D" id="3.40.50.2300">
    <property type="match status" value="1"/>
</dbReference>
<dbReference type="GO" id="GO:0016020">
    <property type="term" value="C:membrane"/>
    <property type="evidence" value="ECO:0007669"/>
    <property type="project" value="UniProtKB-SubCell"/>
</dbReference>
<keyword evidence="2" id="KW-0813">Transport</keyword>
<dbReference type="AlphaFoldDB" id="A0A5N6LQD7"/>
<dbReference type="Proteomes" id="UP000326396">
    <property type="component" value="Linkage Group LG9"/>
</dbReference>
<dbReference type="OrthoDB" id="5984008at2759"/>
<dbReference type="Pfam" id="PF00060">
    <property type="entry name" value="Lig_chan"/>
    <property type="match status" value="1"/>
</dbReference>
<keyword evidence="6 11" id="KW-0472">Membrane</keyword>
<dbReference type="InterPro" id="IPR001638">
    <property type="entry name" value="Solute-binding_3/MltF_N"/>
</dbReference>
<dbReference type="InterPro" id="IPR015683">
    <property type="entry name" value="Ionotropic_Glu_rcpt"/>
</dbReference>
<accession>A0A5N6LQD7</accession>
<evidence type="ECO:0000313" key="14">
    <source>
        <dbReference type="EMBL" id="KAD2394450.1"/>
    </source>
</evidence>
<dbReference type="SUPFAM" id="SSF53822">
    <property type="entry name" value="Periplasmic binding protein-like I"/>
    <property type="match status" value="1"/>
</dbReference>
<evidence type="ECO:0000256" key="12">
    <source>
        <dbReference type="SAM" id="SignalP"/>
    </source>
</evidence>
<evidence type="ECO:0000256" key="10">
    <source>
        <dbReference type="ARBA" id="ARBA00023303"/>
    </source>
</evidence>
<dbReference type="InterPro" id="IPR001828">
    <property type="entry name" value="ANF_lig-bd_rcpt"/>
</dbReference>
<feature type="transmembrane region" description="Helical" evidence="11">
    <location>
        <begin position="572"/>
        <end position="592"/>
    </location>
</feature>
<dbReference type="Gene3D" id="3.40.190.10">
    <property type="entry name" value="Periplasmic binding protein-like II"/>
    <property type="match status" value="1"/>
</dbReference>
<dbReference type="SMART" id="SM00079">
    <property type="entry name" value="PBPe"/>
    <property type="match status" value="1"/>
</dbReference>
<keyword evidence="12" id="KW-0732">Signal</keyword>